<proteinExistence type="predicted"/>
<accession>A0A4Z1T3E8</accession>
<protein>
    <submittedName>
        <fullName evidence="1">Uncharacterized protein</fullName>
    </submittedName>
</protein>
<dbReference type="VEuPathDB" id="GiardiaDB:GMRT_10056"/>
<evidence type="ECO:0000313" key="1">
    <source>
        <dbReference type="EMBL" id="TNJ27079.1"/>
    </source>
</evidence>
<dbReference type="AlphaFoldDB" id="A0A4Z1T3E8"/>
<comment type="caution">
    <text evidence="1">The sequence shown here is derived from an EMBL/GenBank/DDBJ whole genome shotgun (WGS) entry which is preliminary data.</text>
</comment>
<dbReference type="EMBL" id="VDLU01000004">
    <property type="protein sequence ID" value="TNJ27079.1"/>
    <property type="molecule type" value="Genomic_DNA"/>
</dbReference>
<organism evidence="1 2">
    <name type="scientific">Giardia muris</name>
    <dbReference type="NCBI Taxonomy" id="5742"/>
    <lineage>
        <taxon>Eukaryota</taxon>
        <taxon>Metamonada</taxon>
        <taxon>Diplomonadida</taxon>
        <taxon>Hexamitidae</taxon>
        <taxon>Giardiinae</taxon>
        <taxon>Giardia</taxon>
    </lineage>
</organism>
<evidence type="ECO:0000313" key="2">
    <source>
        <dbReference type="Proteomes" id="UP000315496"/>
    </source>
</evidence>
<name>A0A4Z1T3E8_GIAMU</name>
<gene>
    <name evidence="1" type="ORF">GMRT_10056</name>
</gene>
<reference evidence="1 2" key="1">
    <citation type="submission" date="2019-05" db="EMBL/GenBank/DDBJ databases">
        <title>The compact genome of Giardia muris reveals important steps in the evolution of intestinal protozoan parasites.</title>
        <authorList>
            <person name="Xu F."/>
            <person name="Jimenez-Gonzalez A."/>
            <person name="Einarsson E."/>
            <person name="Astvaldsson A."/>
            <person name="Peirasmaki D."/>
            <person name="Eckmann L."/>
            <person name="Andersson J.O."/>
            <person name="Svard S.G."/>
            <person name="Jerlstrom-Hultqvist J."/>
        </authorList>
    </citation>
    <scope>NUCLEOTIDE SEQUENCE [LARGE SCALE GENOMIC DNA]</scope>
    <source>
        <strain evidence="1 2">Roberts-Thomson</strain>
    </source>
</reference>
<dbReference type="OrthoDB" id="10250507at2759"/>
<keyword evidence="2" id="KW-1185">Reference proteome</keyword>
<dbReference type="Proteomes" id="UP000315496">
    <property type="component" value="Chromosome 4"/>
</dbReference>
<sequence>MIGRSFLLSAYNPEQTSEREEVPERDELPHEQAFCGLPEGCPRVALDKPLSLQKLSKVAGLSGASASLPLSLETRRAVGFTPDGTLLTTTGYRMNVQHRGPTTETELDGLMELYVRYTETAPYHYTELPGLYLRYFSRGNMTTNPKKSAPHFLMAVAAQKLPDDVHYISLLMCCLFSRHPSLFELAEPFQTREGHVFCEPDYKDDVFAHGTVADSTALSFASTESHWRPVENGRQNDLHNSTKEILTRRHAVRSILYEYFQSTPQWRDVQSVLARFPGNKMSLSSDVINRTVATLLLAGEFVSASDILQAFELQRAALIVVQGCTLSSVDQCRRLLSSLNSQQAQADVRALQAQCKSTGIDLNSILGILCGNIDPLIPHCTSVKECLLAGLNLCPGTMENAVCFAEDLARRCNLLGEFERDLGVILLKHYCGLPYGRGQDQERRGGTRSLSDVYFALSLYKTHLYNSGPLVFLVVTTLSGLGFSPPPAAALPRLLAPFLAAASFHFQRRQRYGPACVPLLSSFDPCYDEFGQRELREDVFQLLLSVAGRLAGNFASREMLTDNLIAALELPIPLLQQAFGTYSLWTGQRMIQEHTTFSLPCEELGELPAV</sequence>